<dbReference type="EMBL" id="PYAV01000001">
    <property type="protein sequence ID" value="PSL51313.1"/>
    <property type="molecule type" value="Genomic_DNA"/>
</dbReference>
<feature type="transmembrane region" description="Helical" evidence="1">
    <location>
        <begin position="71"/>
        <end position="90"/>
    </location>
</feature>
<evidence type="ECO:0000313" key="2">
    <source>
        <dbReference type="EMBL" id="PSL51313.1"/>
    </source>
</evidence>
<dbReference type="AlphaFoldDB" id="A0A2P8HYN7"/>
<dbReference type="Proteomes" id="UP000242310">
    <property type="component" value="Unassembled WGS sequence"/>
</dbReference>
<name>A0A2P8HYN7_9BACI</name>
<sequence>MELYIMTYVIHWLMALFFFLLLPFPFILKGVNGEQKFWLLNVYRWIFHLSHAGVIISLASGVMLADTYLSSWFFAVMILWLVISAMLGFTAKYARIIREGGAVSVIEERRLFWFSLALSAAVFLMFVVKFAPWITGDLT</sequence>
<keyword evidence="1" id="KW-0472">Membrane</keyword>
<dbReference type="RefSeq" id="WP_106587384.1">
    <property type="nucleotide sequence ID" value="NZ_PYAV01000001.1"/>
</dbReference>
<accession>A0A2P8HYN7</accession>
<proteinExistence type="predicted"/>
<keyword evidence="1" id="KW-1133">Transmembrane helix</keyword>
<keyword evidence="1" id="KW-0812">Transmembrane</keyword>
<reference evidence="2 3" key="1">
    <citation type="submission" date="2018-03" db="EMBL/GenBank/DDBJ databases">
        <title>Genomic Encyclopedia of Type Strains, Phase III (KMG-III): the genomes of soil and plant-associated and newly described type strains.</title>
        <authorList>
            <person name="Whitman W."/>
        </authorList>
    </citation>
    <scope>NUCLEOTIDE SEQUENCE [LARGE SCALE GENOMIC DNA]</scope>
    <source>
        <strain evidence="2 3">CGMCC 1.07653</strain>
    </source>
</reference>
<feature type="transmembrane region" description="Helical" evidence="1">
    <location>
        <begin position="111"/>
        <end position="134"/>
    </location>
</feature>
<feature type="transmembrane region" description="Helical" evidence="1">
    <location>
        <begin position="45"/>
        <end position="65"/>
    </location>
</feature>
<gene>
    <name evidence="2" type="ORF">B0H94_101226</name>
</gene>
<evidence type="ECO:0000313" key="3">
    <source>
        <dbReference type="Proteomes" id="UP000242310"/>
    </source>
</evidence>
<organism evidence="2 3">
    <name type="scientific">Salsuginibacillus halophilus</name>
    <dbReference type="NCBI Taxonomy" id="517424"/>
    <lineage>
        <taxon>Bacteria</taxon>
        <taxon>Bacillati</taxon>
        <taxon>Bacillota</taxon>
        <taxon>Bacilli</taxon>
        <taxon>Bacillales</taxon>
        <taxon>Bacillaceae</taxon>
        <taxon>Salsuginibacillus</taxon>
    </lineage>
</organism>
<feature type="transmembrane region" description="Helical" evidence="1">
    <location>
        <begin position="6"/>
        <end position="24"/>
    </location>
</feature>
<protein>
    <submittedName>
        <fullName evidence="2">Uncharacterized protein</fullName>
    </submittedName>
</protein>
<dbReference type="OrthoDB" id="2971841at2"/>
<comment type="caution">
    <text evidence="2">The sequence shown here is derived from an EMBL/GenBank/DDBJ whole genome shotgun (WGS) entry which is preliminary data.</text>
</comment>
<evidence type="ECO:0000256" key="1">
    <source>
        <dbReference type="SAM" id="Phobius"/>
    </source>
</evidence>
<keyword evidence="3" id="KW-1185">Reference proteome</keyword>